<evidence type="ECO:0000313" key="3">
    <source>
        <dbReference type="Proteomes" id="UP001441944"/>
    </source>
</evidence>
<dbReference type="Pfam" id="PF00903">
    <property type="entry name" value="Glyoxalase"/>
    <property type="match status" value="1"/>
</dbReference>
<dbReference type="Proteomes" id="UP001441944">
    <property type="component" value="Unassembled WGS sequence"/>
</dbReference>
<dbReference type="InterPro" id="IPR037523">
    <property type="entry name" value="VOC_core"/>
</dbReference>
<dbReference type="InterPro" id="IPR029068">
    <property type="entry name" value="Glyas_Bleomycin-R_OHBP_Dase"/>
</dbReference>
<gene>
    <name evidence="2" type="ORF">NBRC116598_36600</name>
</gene>
<dbReference type="Gene3D" id="3.10.180.10">
    <property type="entry name" value="2,3-Dihydroxybiphenyl 1,2-Dioxygenase, domain 1"/>
    <property type="match status" value="1"/>
</dbReference>
<dbReference type="PROSITE" id="PS51819">
    <property type="entry name" value="VOC"/>
    <property type="match status" value="1"/>
</dbReference>
<dbReference type="SUPFAM" id="SSF54593">
    <property type="entry name" value="Glyoxalase/Bleomycin resistance protein/Dihydroxybiphenyl dioxygenase"/>
    <property type="match status" value="1"/>
</dbReference>
<evidence type="ECO:0000313" key="2">
    <source>
        <dbReference type="EMBL" id="GAA6198215.1"/>
    </source>
</evidence>
<name>A0ABQ0AQR5_9RHOB</name>
<proteinExistence type="predicted"/>
<dbReference type="InterPro" id="IPR004360">
    <property type="entry name" value="Glyas_Fos-R_dOase_dom"/>
</dbReference>
<sequence length="121" mass="13296">MTAALGRIIIYTHKIEQMVAFYSKHFGYTLSCIEGDRILELKPKDNGIPILLHPASAKQKEGQVLVKLVFDVKDVPAFCEAARGNGLMFGTIFQADGYSFANTKDPSGNTVQVSSRAFMPL</sequence>
<comment type="caution">
    <text evidence="2">The sequence shown here is derived from an EMBL/GenBank/DDBJ whole genome shotgun (WGS) entry which is preliminary data.</text>
</comment>
<keyword evidence="3" id="KW-1185">Reference proteome</keyword>
<dbReference type="RefSeq" id="WP_353402016.1">
    <property type="nucleotide sequence ID" value="NZ_BAABWU010000019.1"/>
</dbReference>
<dbReference type="EMBL" id="BAABWU010000019">
    <property type="protein sequence ID" value="GAA6198215.1"/>
    <property type="molecule type" value="Genomic_DNA"/>
</dbReference>
<protein>
    <recommendedName>
        <fullName evidence="1">VOC domain-containing protein</fullName>
    </recommendedName>
</protein>
<accession>A0ABQ0AQR5</accession>
<evidence type="ECO:0000259" key="1">
    <source>
        <dbReference type="PROSITE" id="PS51819"/>
    </source>
</evidence>
<feature type="domain" description="VOC" evidence="1">
    <location>
        <begin position="4"/>
        <end position="116"/>
    </location>
</feature>
<reference evidence="2 3" key="1">
    <citation type="submission" date="2024-04" db="EMBL/GenBank/DDBJ databases">
        <title>Draft genome sequence of Pseudophaeobacter arcticus NBRC 116598.</title>
        <authorList>
            <person name="Miyakawa T."/>
            <person name="Kusuya Y."/>
            <person name="Miura T."/>
        </authorList>
    </citation>
    <scope>NUCLEOTIDE SEQUENCE [LARGE SCALE GENOMIC DNA]</scope>
    <source>
        <strain evidence="2 3">SU-CL00105</strain>
    </source>
</reference>
<organism evidence="2 3">
    <name type="scientific">Pseudophaeobacter arcticus</name>
    <dbReference type="NCBI Taxonomy" id="385492"/>
    <lineage>
        <taxon>Bacteria</taxon>
        <taxon>Pseudomonadati</taxon>
        <taxon>Pseudomonadota</taxon>
        <taxon>Alphaproteobacteria</taxon>
        <taxon>Rhodobacterales</taxon>
        <taxon>Paracoccaceae</taxon>
        <taxon>Pseudophaeobacter</taxon>
    </lineage>
</organism>